<evidence type="ECO:0000256" key="2">
    <source>
        <dbReference type="ARBA" id="ARBA00006797"/>
    </source>
</evidence>
<protein>
    <recommendedName>
        <fullName evidence="3">Poly-beta-1,6-N-acetyl-D-glucosamine synthesis protein IcaD</fullName>
    </recommendedName>
    <alternativeName>
        <fullName evidence="9">Biofilm polysaccharide intercellular adhesin synthesis protein IcaD</fullName>
    </alternativeName>
    <alternativeName>
        <fullName evidence="10">Intercellular adhesion protein D</fullName>
    </alternativeName>
</protein>
<evidence type="ECO:0000313" key="12">
    <source>
        <dbReference type="Proteomes" id="UP000321736"/>
    </source>
</evidence>
<sequence length="105" mass="12038">MVKSRQRKHKTVKSSLNIIREGFILLFTLLFWIYCWSALIVIGGSLLGIKSENVLLLRAVLNIENSDLDSIFKLMGIFLIIIFFLLTYCLISQTIKKRKEGASDD</sequence>
<dbReference type="Proteomes" id="UP000321736">
    <property type="component" value="Unassembled WGS sequence"/>
</dbReference>
<reference evidence="11 12" key="1">
    <citation type="submission" date="2019-07" db="EMBL/GenBank/DDBJ databases">
        <title>Whole genome shotgun sequence of Staphylococcus piscifermentans NBRC 109625.</title>
        <authorList>
            <person name="Hosoyama A."/>
            <person name="Uohara A."/>
            <person name="Ohji S."/>
            <person name="Ichikawa N."/>
        </authorList>
    </citation>
    <scope>NUCLEOTIDE SEQUENCE [LARGE SCALE GENOMIC DNA]</scope>
    <source>
        <strain evidence="11 12">NBRC 109625</strain>
    </source>
</reference>
<evidence type="ECO:0000256" key="4">
    <source>
        <dbReference type="ARBA" id="ARBA00022475"/>
    </source>
</evidence>
<dbReference type="InterPro" id="IPR020510">
    <property type="entry name" value="IcaD"/>
</dbReference>
<proteinExistence type="inferred from homology"/>
<dbReference type="AlphaFoldDB" id="A0A239TFY7"/>
<evidence type="ECO:0000256" key="10">
    <source>
        <dbReference type="ARBA" id="ARBA00030190"/>
    </source>
</evidence>
<dbReference type="GO" id="GO:0005886">
    <property type="term" value="C:plasma membrane"/>
    <property type="evidence" value="ECO:0007669"/>
    <property type="project" value="UniProtKB-SubCell"/>
</dbReference>
<comment type="function">
    <text evidence="8">Necessary for the synthesis of poly-beta-1,6-N-acetyl-D-glucosamine (PNAG, also referred to as PIA), a biofilm adhesin polysaccharide. Is required for full IcaA N-acetylglucosaminyltransferase activity.</text>
</comment>
<evidence type="ECO:0000313" key="11">
    <source>
        <dbReference type="EMBL" id="GEP85098.1"/>
    </source>
</evidence>
<evidence type="ECO:0000256" key="5">
    <source>
        <dbReference type="ARBA" id="ARBA00022692"/>
    </source>
</evidence>
<comment type="similarity">
    <text evidence="2">Belongs to the IcaD family.</text>
</comment>
<accession>A0A239TFY7</accession>
<keyword evidence="12" id="KW-1185">Reference proteome</keyword>
<comment type="subcellular location">
    <subcellularLocation>
        <location evidence="1">Cell membrane</location>
        <topology evidence="1">Multi-pass membrane protein</topology>
    </subcellularLocation>
</comment>
<keyword evidence="4" id="KW-1003">Cell membrane</keyword>
<evidence type="ECO:0000256" key="7">
    <source>
        <dbReference type="ARBA" id="ARBA00023136"/>
    </source>
</evidence>
<evidence type="ECO:0000256" key="3">
    <source>
        <dbReference type="ARBA" id="ARBA00014524"/>
    </source>
</evidence>
<organism evidence="11 12">
    <name type="scientific">Staphylococcus piscifermentans</name>
    <dbReference type="NCBI Taxonomy" id="70258"/>
    <lineage>
        <taxon>Bacteria</taxon>
        <taxon>Bacillati</taxon>
        <taxon>Bacillota</taxon>
        <taxon>Bacilli</taxon>
        <taxon>Bacillales</taxon>
        <taxon>Staphylococcaceae</taxon>
        <taxon>Staphylococcus</taxon>
    </lineage>
</organism>
<dbReference type="NCBIfam" id="TIGR03932">
    <property type="entry name" value="PIA_icaD"/>
    <property type="match status" value="1"/>
</dbReference>
<keyword evidence="6" id="KW-1133">Transmembrane helix</keyword>
<dbReference type="EMBL" id="BKAR01000020">
    <property type="protein sequence ID" value="GEP85098.1"/>
    <property type="molecule type" value="Genomic_DNA"/>
</dbReference>
<name>A0A239TFY7_9STAP</name>
<evidence type="ECO:0000256" key="9">
    <source>
        <dbReference type="ARBA" id="ARBA00030130"/>
    </source>
</evidence>
<dbReference type="RefSeq" id="WP_095102476.1">
    <property type="nucleotide sequence ID" value="NZ_BKAR01000020.1"/>
</dbReference>
<comment type="caution">
    <text evidence="11">The sequence shown here is derived from an EMBL/GenBank/DDBJ whole genome shotgun (WGS) entry which is preliminary data.</text>
</comment>
<dbReference type="OrthoDB" id="2411567at2"/>
<keyword evidence="7" id="KW-0472">Membrane</keyword>
<evidence type="ECO:0000256" key="1">
    <source>
        <dbReference type="ARBA" id="ARBA00004651"/>
    </source>
</evidence>
<gene>
    <name evidence="11" type="primary">icaD</name>
    <name evidence="11" type="ORF">SPI02_16830</name>
</gene>
<evidence type="ECO:0000256" key="8">
    <source>
        <dbReference type="ARBA" id="ARBA00025422"/>
    </source>
</evidence>
<evidence type="ECO:0000256" key="6">
    <source>
        <dbReference type="ARBA" id="ARBA00022989"/>
    </source>
</evidence>
<keyword evidence="5" id="KW-0812">Transmembrane</keyword>